<proteinExistence type="predicted"/>
<dbReference type="AlphaFoldDB" id="A0A9D4QRG2"/>
<dbReference type="Proteomes" id="UP000828390">
    <property type="component" value="Unassembled WGS sequence"/>
</dbReference>
<reference evidence="2" key="1">
    <citation type="journal article" date="2019" name="bioRxiv">
        <title>The Genome of the Zebra Mussel, Dreissena polymorpha: A Resource for Invasive Species Research.</title>
        <authorList>
            <person name="McCartney M.A."/>
            <person name="Auch B."/>
            <person name="Kono T."/>
            <person name="Mallez S."/>
            <person name="Zhang Y."/>
            <person name="Obille A."/>
            <person name="Becker A."/>
            <person name="Abrahante J.E."/>
            <person name="Garbe J."/>
            <person name="Badalamenti J.P."/>
            <person name="Herman A."/>
            <person name="Mangelson H."/>
            <person name="Liachko I."/>
            <person name="Sullivan S."/>
            <person name="Sone E.D."/>
            <person name="Koren S."/>
            <person name="Silverstein K.A.T."/>
            <person name="Beckman K.B."/>
            <person name="Gohl D.M."/>
        </authorList>
    </citation>
    <scope>NUCLEOTIDE SEQUENCE</scope>
    <source>
        <strain evidence="2">Duluth1</strain>
        <tissue evidence="2">Whole animal</tissue>
    </source>
</reference>
<accession>A0A9D4QRG2</accession>
<feature type="compositionally biased region" description="Polar residues" evidence="1">
    <location>
        <begin position="17"/>
        <end position="26"/>
    </location>
</feature>
<reference evidence="2" key="2">
    <citation type="submission" date="2020-11" db="EMBL/GenBank/DDBJ databases">
        <authorList>
            <person name="McCartney M.A."/>
            <person name="Auch B."/>
            <person name="Kono T."/>
            <person name="Mallez S."/>
            <person name="Becker A."/>
            <person name="Gohl D.M."/>
            <person name="Silverstein K.A.T."/>
            <person name="Koren S."/>
            <person name="Bechman K.B."/>
            <person name="Herman A."/>
            <person name="Abrahante J.E."/>
            <person name="Garbe J."/>
        </authorList>
    </citation>
    <scope>NUCLEOTIDE SEQUENCE</scope>
    <source>
        <strain evidence="2">Duluth1</strain>
        <tissue evidence="2">Whole animal</tissue>
    </source>
</reference>
<dbReference type="EMBL" id="JAIWYP010000004">
    <property type="protein sequence ID" value="KAH3839580.1"/>
    <property type="molecule type" value="Genomic_DNA"/>
</dbReference>
<name>A0A9D4QRG2_DREPO</name>
<comment type="caution">
    <text evidence="2">The sequence shown here is derived from an EMBL/GenBank/DDBJ whole genome shotgun (WGS) entry which is preliminary data.</text>
</comment>
<evidence type="ECO:0000313" key="2">
    <source>
        <dbReference type="EMBL" id="KAH3839580.1"/>
    </source>
</evidence>
<organism evidence="2 3">
    <name type="scientific">Dreissena polymorpha</name>
    <name type="common">Zebra mussel</name>
    <name type="synonym">Mytilus polymorpha</name>
    <dbReference type="NCBI Taxonomy" id="45954"/>
    <lineage>
        <taxon>Eukaryota</taxon>
        <taxon>Metazoa</taxon>
        <taxon>Spiralia</taxon>
        <taxon>Lophotrochozoa</taxon>
        <taxon>Mollusca</taxon>
        <taxon>Bivalvia</taxon>
        <taxon>Autobranchia</taxon>
        <taxon>Heteroconchia</taxon>
        <taxon>Euheterodonta</taxon>
        <taxon>Imparidentia</taxon>
        <taxon>Neoheterodontei</taxon>
        <taxon>Myida</taxon>
        <taxon>Dreissenoidea</taxon>
        <taxon>Dreissenidae</taxon>
        <taxon>Dreissena</taxon>
    </lineage>
</organism>
<keyword evidence="3" id="KW-1185">Reference proteome</keyword>
<evidence type="ECO:0000256" key="1">
    <source>
        <dbReference type="SAM" id="MobiDB-lite"/>
    </source>
</evidence>
<feature type="region of interest" description="Disordered" evidence="1">
    <location>
        <begin position="17"/>
        <end position="44"/>
    </location>
</feature>
<protein>
    <submittedName>
        <fullName evidence="2">Uncharacterized protein</fullName>
    </submittedName>
</protein>
<gene>
    <name evidence="2" type="ORF">DPMN_113012</name>
</gene>
<sequence length="92" mass="10110">MSGIILQINNLQMNTYADNPQSNVQMTESCDSDSSDTETKSVDDYTQHNTDEIESSQFDACVAPADPAADPSEIISIEKRKTSASQHVKAWL</sequence>
<evidence type="ECO:0000313" key="3">
    <source>
        <dbReference type="Proteomes" id="UP000828390"/>
    </source>
</evidence>